<accession>L8JVR1</accession>
<dbReference type="AlphaFoldDB" id="L8JVR1"/>
<organism evidence="1 2">
    <name type="scientific">Fulvivirga imtechensis AK7</name>
    <dbReference type="NCBI Taxonomy" id="1237149"/>
    <lineage>
        <taxon>Bacteria</taxon>
        <taxon>Pseudomonadati</taxon>
        <taxon>Bacteroidota</taxon>
        <taxon>Cytophagia</taxon>
        <taxon>Cytophagales</taxon>
        <taxon>Fulvivirgaceae</taxon>
        <taxon>Fulvivirga</taxon>
    </lineage>
</organism>
<reference evidence="1 2" key="1">
    <citation type="submission" date="2012-12" db="EMBL/GenBank/DDBJ databases">
        <title>Genome assembly of Fulvivirga imtechensis AK7.</title>
        <authorList>
            <person name="Nupur N."/>
            <person name="Khatri I."/>
            <person name="Kumar R."/>
            <person name="Subramanian S."/>
            <person name="Pinnaka A."/>
        </authorList>
    </citation>
    <scope>NUCLEOTIDE SEQUENCE [LARGE SCALE GENOMIC DNA]</scope>
    <source>
        <strain evidence="1 2">AK7</strain>
    </source>
</reference>
<name>L8JVR1_9BACT</name>
<comment type="caution">
    <text evidence="1">The sequence shown here is derived from an EMBL/GenBank/DDBJ whole genome shotgun (WGS) entry which is preliminary data.</text>
</comment>
<evidence type="ECO:0000313" key="1">
    <source>
        <dbReference type="EMBL" id="ELR72895.1"/>
    </source>
</evidence>
<dbReference type="Proteomes" id="UP000011135">
    <property type="component" value="Unassembled WGS sequence"/>
</dbReference>
<dbReference type="PATRIC" id="fig|1237149.3.peg.1089"/>
<gene>
    <name evidence="1" type="ORF">C900_00856</name>
</gene>
<proteinExistence type="predicted"/>
<dbReference type="EMBL" id="AMZN01000014">
    <property type="protein sequence ID" value="ELR72895.1"/>
    <property type="molecule type" value="Genomic_DNA"/>
</dbReference>
<sequence length="39" mass="4581">MITYVYVTGETVFLLSIYDKSNKENITDKELLDLLKKIE</sequence>
<evidence type="ECO:0000313" key="2">
    <source>
        <dbReference type="Proteomes" id="UP000011135"/>
    </source>
</evidence>
<protein>
    <submittedName>
        <fullName evidence="1">Uncharacterized protein</fullName>
    </submittedName>
</protein>
<keyword evidence="2" id="KW-1185">Reference proteome</keyword>